<dbReference type="PANTHER" id="PTHR21198:SF7">
    <property type="entry name" value="ASPARTATE-GLUTAMATE RACEMASE FAMILY"/>
    <property type="match status" value="1"/>
</dbReference>
<dbReference type="RefSeq" id="WP_244016224.1">
    <property type="nucleotide sequence ID" value="NZ_JALHLF010000001.1"/>
</dbReference>
<evidence type="ECO:0000256" key="2">
    <source>
        <dbReference type="ARBA" id="ARBA00023235"/>
    </source>
</evidence>
<organism evidence="3 4">
    <name type="scientific">Novosphingobium organovorum</name>
    <dbReference type="NCBI Taxonomy" id="2930092"/>
    <lineage>
        <taxon>Bacteria</taxon>
        <taxon>Pseudomonadati</taxon>
        <taxon>Pseudomonadota</taxon>
        <taxon>Alphaproteobacteria</taxon>
        <taxon>Sphingomonadales</taxon>
        <taxon>Sphingomonadaceae</taxon>
        <taxon>Novosphingobium</taxon>
    </lineage>
</organism>
<dbReference type="EMBL" id="JALHLF010000001">
    <property type="protein sequence ID" value="MCJ2181181.1"/>
    <property type="molecule type" value="Genomic_DNA"/>
</dbReference>
<proteinExistence type="inferred from homology"/>
<dbReference type="Gene3D" id="3.40.50.1860">
    <property type="match status" value="2"/>
</dbReference>
<protein>
    <submittedName>
        <fullName evidence="3">Aspartate/glutamate racemase family protein</fullName>
    </submittedName>
</protein>
<dbReference type="InterPro" id="IPR001920">
    <property type="entry name" value="Asp/Glu_race"/>
</dbReference>
<evidence type="ECO:0000313" key="4">
    <source>
        <dbReference type="Proteomes" id="UP001162881"/>
    </source>
</evidence>
<keyword evidence="4" id="KW-1185">Reference proteome</keyword>
<evidence type="ECO:0000256" key="1">
    <source>
        <dbReference type="ARBA" id="ARBA00007847"/>
    </source>
</evidence>
<comment type="similarity">
    <text evidence="1">Belongs to the aspartate/glutamate racemases family.</text>
</comment>
<keyword evidence="2" id="KW-0413">Isomerase</keyword>
<evidence type="ECO:0000313" key="3">
    <source>
        <dbReference type="EMBL" id="MCJ2181181.1"/>
    </source>
</evidence>
<gene>
    <name evidence="3" type="ORF">MTR62_00430</name>
</gene>
<accession>A0ABT0B7Z7</accession>
<dbReference type="InterPro" id="IPR015942">
    <property type="entry name" value="Asp/Glu/hydantoin_racemase"/>
</dbReference>
<dbReference type="SUPFAM" id="SSF53681">
    <property type="entry name" value="Aspartate/glutamate racemase"/>
    <property type="match status" value="2"/>
</dbReference>
<dbReference type="NCBIfam" id="TIGR00035">
    <property type="entry name" value="asp_race"/>
    <property type="match status" value="1"/>
</dbReference>
<dbReference type="PANTHER" id="PTHR21198">
    <property type="entry name" value="GLUTAMATE RACEMASE"/>
    <property type="match status" value="1"/>
</dbReference>
<sequence length="232" mass="25177">MRMIGLLGGMSWESSAQYYRLINEGVRDRTGPTVSAPCLLWSFDFAEIEALQASGDWDALTGRMVEAARRLEAAGAQGLAICTNTMHRMAGEVEQAVAIPLVHIADPAARAIRAAGLTRVGLLGTAFTMEQDFYRGRLESHGLEVRVPGAADRAVVHRVIYEELVAGRIEPASRALYREVIARLVEQGCEAIVLGCTEIMLLVGPRDSAVPLFDTTALHAQALVDFVLWDGD</sequence>
<reference evidence="3" key="1">
    <citation type="submission" date="2022-03" db="EMBL/GenBank/DDBJ databases">
        <title>Identification of a novel bacterium isolated from mangrove sediments.</title>
        <authorList>
            <person name="Pan X."/>
        </authorList>
    </citation>
    <scope>NUCLEOTIDE SEQUENCE</scope>
    <source>
        <strain evidence="3">B1949</strain>
    </source>
</reference>
<comment type="caution">
    <text evidence="3">The sequence shown here is derived from an EMBL/GenBank/DDBJ whole genome shotgun (WGS) entry which is preliminary data.</text>
</comment>
<dbReference type="Proteomes" id="UP001162881">
    <property type="component" value="Unassembled WGS sequence"/>
</dbReference>
<dbReference type="Pfam" id="PF01177">
    <property type="entry name" value="Asp_Glu_race"/>
    <property type="match status" value="1"/>
</dbReference>
<dbReference type="InterPro" id="IPR004380">
    <property type="entry name" value="Asp_race"/>
</dbReference>
<name>A0ABT0B7Z7_9SPHN</name>